<name>A0AA45HIC7_9BACT</name>
<dbReference type="EMBL" id="QGGI01000011">
    <property type="protein sequence ID" value="PWJ91267.1"/>
    <property type="molecule type" value="Genomic_DNA"/>
</dbReference>
<dbReference type="SUPFAM" id="SSF52096">
    <property type="entry name" value="ClpP/crotonase"/>
    <property type="match status" value="1"/>
</dbReference>
<dbReference type="Proteomes" id="UP000245921">
    <property type="component" value="Unassembled WGS sequence"/>
</dbReference>
<comment type="caution">
    <text evidence="1">The sequence shown here is derived from an EMBL/GenBank/DDBJ whole genome shotgun (WGS) entry which is preliminary data.</text>
</comment>
<keyword evidence="2" id="KW-1185">Reference proteome</keyword>
<proteinExistence type="predicted"/>
<reference evidence="1 2" key="1">
    <citation type="submission" date="2018-05" db="EMBL/GenBank/DDBJ databases">
        <title>Genomic Encyclopedia of Type Strains, Phase IV (KMG-IV): sequencing the most valuable type-strain genomes for metagenomic binning, comparative biology and taxonomic classification.</title>
        <authorList>
            <person name="Goeker M."/>
        </authorList>
    </citation>
    <scope>NUCLEOTIDE SEQUENCE [LARGE SCALE GENOMIC DNA]</scope>
    <source>
        <strain evidence="1 2">DSM 24906</strain>
    </source>
</reference>
<dbReference type="InterPro" id="IPR029045">
    <property type="entry name" value="ClpP/crotonase-like_dom_sf"/>
</dbReference>
<gene>
    <name evidence="1" type="ORF">C7380_11175</name>
</gene>
<evidence type="ECO:0000313" key="1">
    <source>
        <dbReference type="EMBL" id="PWJ91267.1"/>
    </source>
</evidence>
<dbReference type="Gene3D" id="3.90.226.10">
    <property type="entry name" value="2-enoyl-CoA Hydratase, Chain A, domain 1"/>
    <property type="match status" value="2"/>
</dbReference>
<evidence type="ECO:0000313" key="2">
    <source>
        <dbReference type="Proteomes" id="UP000245921"/>
    </source>
</evidence>
<sequence>MKQKILITLFTLLITVISFTNSLENEKWIEDLNYLKTELPKLHKNLFYKISEKEFNSYIDELSSNINKMNNKDVLLSLDILFTKIGDAHTGISYSYSNEFDSFYPFDIMEFEEGFIVVDSSKEYEDIIGSKLIAINGFSIDYIKNQLSKIIPHENEAALIKALPQNIIFPDKLKYLNIIENKDKTFFLFEKNGELILKKILSEKISNRKNIQYSIIKYKPNFLNKYNNSFFDYIYFEDSKIMYFVYNQCYSVEVYDKYPDPRINREQLPSFEKIVGNMLDIIQENDVEKFVIDMRNNPGGSSSMGTNLAKIIGDFDKLKDNVYVVIGRRTFSSAIINTLDFKKYANAKIIGVATSGKPNHFGEIKSFELPNTKYKIFYSTKYFKFLNDDPDSIYPDIEIKMSLNDFLNGEDTIFKFIKNN</sequence>
<dbReference type="RefSeq" id="WP_109605089.1">
    <property type="nucleotide sequence ID" value="NZ_QGGI01000011.1"/>
</dbReference>
<protein>
    <submittedName>
        <fullName evidence="1">Peptidase S41-like protein</fullName>
    </submittedName>
</protein>
<accession>A0AA45HIC7</accession>
<organism evidence="1 2">
    <name type="scientific">Oceanotoga teriensis</name>
    <dbReference type="NCBI Taxonomy" id="515440"/>
    <lineage>
        <taxon>Bacteria</taxon>
        <taxon>Thermotogati</taxon>
        <taxon>Thermotogota</taxon>
        <taxon>Thermotogae</taxon>
        <taxon>Petrotogales</taxon>
        <taxon>Petrotogaceae</taxon>
        <taxon>Oceanotoga</taxon>
    </lineage>
</organism>
<dbReference type="AlphaFoldDB" id="A0AA45HIC7"/>